<dbReference type="HOGENOM" id="CLU_2810239_0_0_10"/>
<gene>
    <name evidence="1" type="ORF">HMPREF0765_2827</name>
</gene>
<accession>C2FZS1</accession>
<dbReference type="AlphaFoldDB" id="C2FZS1"/>
<dbReference type="EMBL" id="ACHB01000069">
    <property type="protein sequence ID" value="EEI91517.1"/>
    <property type="molecule type" value="Genomic_DNA"/>
</dbReference>
<dbReference type="Proteomes" id="UP000006241">
    <property type="component" value="Unassembled WGS sequence"/>
</dbReference>
<comment type="caution">
    <text evidence="1">The sequence shown here is derived from an EMBL/GenBank/DDBJ whole genome shotgun (WGS) entry which is preliminary data.</text>
</comment>
<evidence type="ECO:0000313" key="2">
    <source>
        <dbReference type="Proteomes" id="UP000006241"/>
    </source>
</evidence>
<proteinExistence type="predicted"/>
<protein>
    <submittedName>
        <fullName evidence="1">Uncharacterized protein</fullName>
    </submittedName>
</protein>
<evidence type="ECO:0000313" key="1">
    <source>
        <dbReference type="EMBL" id="EEI91517.1"/>
    </source>
</evidence>
<reference evidence="1 2" key="1">
    <citation type="submission" date="2009-01" db="EMBL/GenBank/DDBJ databases">
        <authorList>
            <person name="Qin X."/>
            <person name="Bachman B."/>
            <person name="Battles P."/>
            <person name="Bell A."/>
            <person name="Bess C."/>
            <person name="Bickham C."/>
            <person name="Chaboub L."/>
            <person name="Chen D."/>
            <person name="Coyle M."/>
            <person name="Deiros D.R."/>
            <person name="Dinh H."/>
            <person name="Forbes L."/>
            <person name="Fowler G."/>
            <person name="Francisco L."/>
            <person name="Fu Q."/>
            <person name="Gubbala S."/>
            <person name="Hale W."/>
            <person name="Han Y."/>
            <person name="Hemphill L."/>
            <person name="Highlander S.K."/>
            <person name="Hirani K."/>
            <person name="Hogues M."/>
            <person name="Jackson L."/>
            <person name="Jakkamsetti A."/>
            <person name="Javaid M."/>
            <person name="Jiang H."/>
            <person name="Korchina V."/>
            <person name="Kovar C."/>
            <person name="Lara F."/>
            <person name="Lee S."/>
            <person name="Mata R."/>
            <person name="Mathew T."/>
            <person name="Moen C."/>
            <person name="Morales K."/>
            <person name="Munidasa M."/>
            <person name="Nazareth L."/>
            <person name="Ngo R."/>
            <person name="Nguyen L."/>
            <person name="Okwuonu G."/>
            <person name="Ongeri F."/>
            <person name="Patil S."/>
            <person name="Petrosino J."/>
            <person name="Pham C."/>
            <person name="Pham P."/>
            <person name="Pu L.-L."/>
            <person name="Puazo M."/>
            <person name="Raj R."/>
            <person name="Reid J."/>
            <person name="Rouhana J."/>
            <person name="Saada N."/>
            <person name="Shang Y."/>
            <person name="Simmons D."/>
            <person name="Thornton R."/>
            <person name="Warren J."/>
            <person name="Weissenberger G."/>
            <person name="Zhang J."/>
            <person name="Zhang L."/>
            <person name="Zhou C."/>
            <person name="Zhu D."/>
            <person name="Muzny D."/>
            <person name="Worley K."/>
            <person name="Gibbs R."/>
        </authorList>
    </citation>
    <scope>NUCLEOTIDE SEQUENCE [LARGE SCALE GENOMIC DNA]</scope>
    <source>
        <strain evidence="1 2">ATCC 33300</strain>
    </source>
</reference>
<organism evidence="1 2">
    <name type="scientific">Sphingobacterium spiritivorum ATCC 33300</name>
    <dbReference type="NCBI Taxonomy" id="525372"/>
    <lineage>
        <taxon>Bacteria</taxon>
        <taxon>Pseudomonadati</taxon>
        <taxon>Bacteroidota</taxon>
        <taxon>Sphingobacteriia</taxon>
        <taxon>Sphingobacteriales</taxon>
        <taxon>Sphingobacteriaceae</taxon>
        <taxon>Sphingobacterium</taxon>
    </lineage>
</organism>
<sequence>MYLKTLYSDQHKVASKGLAFCLIYDRLFEDNRVSCLGTLNKRVADSLPDYRKICNSIDGNWSININF</sequence>
<name>C2FZS1_SPHSI</name>